<dbReference type="PROSITE" id="PS51374">
    <property type="entry name" value="NDPK_LIKE"/>
    <property type="match status" value="1"/>
</dbReference>
<reference evidence="10 11" key="1">
    <citation type="journal article" date="2024" name="Science">
        <title>Giant polyketide synthase enzymes in the biosynthesis of giant marine polyether toxins.</title>
        <authorList>
            <person name="Fallon T.R."/>
            <person name="Shende V.V."/>
            <person name="Wierzbicki I.H."/>
            <person name="Pendleton A.L."/>
            <person name="Watervoot N.F."/>
            <person name="Auber R.P."/>
            <person name="Gonzalez D.J."/>
            <person name="Wisecaver J.H."/>
            <person name="Moore B.S."/>
        </authorList>
    </citation>
    <scope>NUCLEOTIDE SEQUENCE [LARGE SCALE GENOMIC DNA]</scope>
    <source>
        <strain evidence="10 11">12B1</strain>
    </source>
</reference>
<keyword evidence="3" id="KW-0547">Nucleotide-binding</keyword>
<dbReference type="GO" id="GO:0006228">
    <property type="term" value="P:UTP biosynthetic process"/>
    <property type="evidence" value="ECO:0007669"/>
    <property type="project" value="InterPro"/>
</dbReference>
<keyword evidence="4" id="KW-0418">Kinase</keyword>
<evidence type="ECO:0000256" key="8">
    <source>
        <dbReference type="SAM" id="MobiDB-lite"/>
    </source>
</evidence>
<feature type="region of interest" description="Disordered" evidence="8">
    <location>
        <begin position="266"/>
        <end position="289"/>
    </location>
</feature>
<dbReference type="Proteomes" id="UP001515480">
    <property type="component" value="Unassembled WGS sequence"/>
</dbReference>
<dbReference type="Gene3D" id="3.30.70.141">
    <property type="entry name" value="Nucleoside diphosphate kinase-like domain"/>
    <property type="match status" value="1"/>
</dbReference>
<evidence type="ECO:0000259" key="9">
    <source>
        <dbReference type="SMART" id="SM00562"/>
    </source>
</evidence>
<feature type="domain" description="Nucleoside diphosphate kinase-like" evidence="9">
    <location>
        <begin position="118"/>
        <end position="265"/>
    </location>
</feature>
<sequence length="289" mass="30701">MRLCEADAAAVESLHAELSSLGLADATSARALARARLAAGRPREAAAALAPLLAAPRLAAPTARLAEAVAAACAAAGLAEEAAALCSAPPLPPLEAEEEASLSATLRPAGLEEAPPRLERTLAVLKPDAVKAGLEAEITSWITQQAFEIVDIRRITLSEERARQWLQVSWGTSAGDMERRFFQEMARFYASGEIVALLLQREGAIQAWRELLGPGDPSVARKHAPATARAMWGTNKQANAAHGADSERAAQREIEFMFGEGCAVADPKLSHDSTLSDDPSPKTRVERSW</sequence>
<dbReference type="InterPro" id="IPR034907">
    <property type="entry name" value="NDK-like_dom"/>
</dbReference>
<evidence type="ECO:0000313" key="11">
    <source>
        <dbReference type="Proteomes" id="UP001515480"/>
    </source>
</evidence>
<accession>A0AB34JYN5</accession>
<dbReference type="GO" id="GO:0006183">
    <property type="term" value="P:GTP biosynthetic process"/>
    <property type="evidence" value="ECO:0007669"/>
    <property type="project" value="InterPro"/>
</dbReference>
<dbReference type="GO" id="GO:0005524">
    <property type="term" value="F:ATP binding"/>
    <property type="evidence" value="ECO:0007669"/>
    <property type="project" value="UniProtKB-KW"/>
</dbReference>
<evidence type="ECO:0000256" key="3">
    <source>
        <dbReference type="ARBA" id="ARBA00022741"/>
    </source>
</evidence>
<protein>
    <recommendedName>
        <fullName evidence="9">Nucleoside diphosphate kinase-like domain-containing protein</fullName>
    </recommendedName>
</protein>
<evidence type="ECO:0000256" key="2">
    <source>
        <dbReference type="ARBA" id="ARBA00022679"/>
    </source>
</evidence>
<evidence type="ECO:0000313" key="10">
    <source>
        <dbReference type="EMBL" id="KAL1527298.1"/>
    </source>
</evidence>
<comment type="similarity">
    <text evidence="1 6 7">Belongs to the NDK family.</text>
</comment>
<dbReference type="InterPro" id="IPR036850">
    <property type="entry name" value="NDK-like_dom_sf"/>
</dbReference>
<comment type="caution">
    <text evidence="6">Lacks conserved residue(s) required for the propagation of feature annotation.</text>
</comment>
<organism evidence="10 11">
    <name type="scientific">Prymnesium parvum</name>
    <name type="common">Toxic golden alga</name>
    <dbReference type="NCBI Taxonomy" id="97485"/>
    <lineage>
        <taxon>Eukaryota</taxon>
        <taxon>Haptista</taxon>
        <taxon>Haptophyta</taxon>
        <taxon>Prymnesiophyceae</taxon>
        <taxon>Prymnesiales</taxon>
        <taxon>Prymnesiaceae</taxon>
        <taxon>Prymnesium</taxon>
    </lineage>
</organism>
<dbReference type="GO" id="GO:0006241">
    <property type="term" value="P:CTP biosynthetic process"/>
    <property type="evidence" value="ECO:0007669"/>
    <property type="project" value="InterPro"/>
</dbReference>
<keyword evidence="2" id="KW-0808">Transferase</keyword>
<name>A0AB34JYN5_PRYPA</name>
<gene>
    <name evidence="10" type="ORF">AB1Y20_015970</name>
</gene>
<evidence type="ECO:0000256" key="6">
    <source>
        <dbReference type="PROSITE-ProRule" id="PRU00706"/>
    </source>
</evidence>
<dbReference type="SMART" id="SM00562">
    <property type="entry name" value="NDK"/>
    <property type="match status" value="1"/>
</dbReference>
<dbReference type="EMBL" id="JBGBPQ010000003">
    <property type="protein sequence ID" value="KAL1527298.1"/>
    <property type="molecule type" value="Genomic_DNA"/>
</dbReference>
<evidence type="ECO:0000256" key="7">
    <source>
        <dbReference type="RuleBase" id="RU004011"/>
    </source>
</evidence>
<dbReference type="InterPro" id="IPR001564">
    <property type="entry name" value="Nucleoside_diP_kinase"/>
</dbReference>
<feature type="compositionally biased region" description="Basic and acidic residues" evidence="8">
    <location>
        <begin position="279"/>
        <end position="289"/>
    </location>
</feature>
<evidence type="ECO:0000256" key="4">
    <source>
        <dbReference type="ARBA" id="ARBA00022777"/>
    </source>
</evidence>
<dbReference type="GO" id="GO:0004550">
    <property type="term" value="F:nucleoside diphosphate kinase activity"/>
    <property type="evidence" value="ECO:0007669"/>
    <property type="project" value="InterPro"/>
</dbReference>
<keyword evidence="5" id="KW-0067">ATP-binding</keyword>
<dbReference type="SUPFAM" id="SSF54919">
    <property type="entry name" value="Nucleoside diphosphate kinase, NDK"/>
    <property type="match status" value="1"/>
</dbReference>
<evidence type="ECO:0000256" key="5">
    <source>
        <dbReference type="ARBA" id="ARBA00022840"/>
    </source>
</evidence>
<keyword evidence="11" id="KW-1185">Reference proteome</keyword>
<dbReference type="Pfam" id="PF00334">
    <property type="entry name" value="NDK"/>
    <property type="match status" value="1"/>
</dbReference>
<dbReference type="PANTHER" id="PTHR46161">
    <property type="entry name" value="NUCLEOSIDE DIPHOSPHATE KINASE"/>
    <property type="match status" value="1"/>
</dbReference>
<dbReference type="AlphaFoldDB" id="A0AB34JYN5"/>
<proteinExistence type="inferred from homology"/>
<comment type="caution">
    <text evidence="10">The sequence shown here is derived from an EMBL/GenBank/DDBJ whole genome shotgun (WGS) entry which is preliminary data.</text>
</comment>
<dbReference type="PRINTS" id="PR01243">
    <property type="entry name" value="NUCDPKINASE"/>
</dbReference>
<evidence type="ECO:0000256" key="1">
    <source>
        <dbReference type="ARBA" id="ARBA00008142"/>
    </source>
</evidence>
<dbReference type="PANTHER" id="PTHR46161:SF3">
    <property type="entry name" value="NUCLEOSIDE DIPHOSPHATE KINASE DDB_G0292928-RELATED"/>
    <property type="match status" value="1"/>
</dbReference>